<name>A0ABY8KYI1_9FLAO</name>
<keyword evidence="2" id="KW-1185">Reference proteome</keyword>
<evidence type="ECO:0000313" key="2">
    <source>
        <dbReference type="Proteomes" id="UP001232001"/>
    </source>
</evidence>
<organism evidence="1 2">
    <name type="scientific">Tenacibaculum tangerinum</name>
    <dbReference type="NCBI Taxonomy" id="3038772"/>
    <lineage>
        <taxon>Bacteria</taxon>
        <taxon>Pseudomonadati</taxon>
        <taxon>Bacteroidota</taxon>
        <taxon>Flavobacteriia</taxon>
        <taxon>Flavobacteriales</taxon>
        <taxon>Flavobacteriaceae</taxon>
        <taxon>Tenacibaculum</taxon>
    </lineage>
</organism>
<accession>A0ABY8KYI1</accession>
<protein>
    <submittedName>
        <fullName evidence="1">Uncharacterized protein</fullName>
    </submittedName>
</protein>
<reference evidence="1 2" key="1">
    <citation type="submission" date="2023-04" db="EMBL/GenBank/DDBJ databases">
        <title>Tenacibaculum tangerinum sp. nov., isolated from sea tidal flat of South Korea.</title>
        <authorList>
            <person name="Lee S.H."/>
            <person name="Kim J.-J."/>
        </authorList>
    </citation>
    <scope>NUCLEOTIDE SEQUENCE [LARGE SCALE GENOMIC DNA]</scope>
    <source>
        <strain evidence="1 2">GRR-S3-23</strain>
    </source>
</reference>
<sequence>MSFGGAVSAMITSLKNNKRKRVSAFEKLERFQKENSDELFLKSLPVKSNSKKYAKISKNREELHY</sequence>
<evidence type="ECO:0000313" key="1">
    <source>
        <dbReference type="EMBL" id="WGH74292.1"/>
    </source>
</evidence>
<dbReference type="Proteomes" id="UP001232001">
    <property type="component" value="Chromosome"/>
</dbReference>
<dbReference type="RefSeq" id="WP_279650173.1">
    <property type="nucleotide sequence ID" value="NZ_CP122539.1"/>
</dbReference>
<proteinExistence type="predicted"/>
<dbReference type="EMBL" id="CP122539">
    <property type="protein sequence ID" value="WGH74292.1"/>
    <property type="molecule type" value="Genomic_DNA"/>
</dbReference>
<gene>
    <name evidence="1" type="ORF">P8625_09200</name>
</gene>